<dbReference type="Gene3D" id="3.40.50.300">
    <property type="entry name" value="P-loop containing nucleotide triphosphate hydrolases"/>
    <property type="match status" value="1"/>
</dbReference>
<evidence type="ECO:0000256" key="1">
    <source>
        <dbReference type="ARBA" id="ARBA00005417"/>
    </source>
</evidence>
<name>A0A1H3L1M4_9FIRM</name>
<proteinExistence type="inferred from homology"/>
<dbReference type="PROSITE" id="PS00211">
    <property type="entry name" value="ABC_TRANSPORTER_1"/>
    <property type="match status" value="1"/>
</dbReference>
<evidence type="ECO:0000313" key="7">
    <source>
        <dbReference type="Proteomes" id="UP000183918"/>
    </source>
</evidence>
<gene>
    <name evidence="6" type="ORF">SAMN02910414_01867</name>
</gene>
<feature type="domain" description="ABC transporter" evidence="5">
    <location>
        <begin position="2"/>
        <end position="229"/>
    </location>
</feature>
<dbReference type="InterPro" id="IPR003439">
    <property type="entry name" value="ABC_transporter-like_ATP-bd"/>
</dbReference>
<dbReference type="InterPro" id="IPR027417">
    <property type="entry name" value="P-loop_NTPase"/>
</dbReference>
<dbReference type="SUPFAM" id="SSF52540">
    <property type="entry name" value="P-loop containing nucleoside triphosphate hydrolases"/>
    <property type="match status" value="1"/>
</dbReference>
<sequence>MIELKDVKKYYQMGDSVIKAVDDISFKIMDGKCTVILGPSGSGKSTTLNLLGGMDTVTSGEILLDLEDISKYSEKELENYRREKIGFVFQFYNLIPQLTIRENVGITADMVSDSLDVDEVINAVGLEKRKNLFPQNLSGGELQRVAIARALVKNPRVLLCDEPTGALDSETGKMILKLLKETSKKHSISLIIVTHNSAIEKIADQVIRVKDGKVVSDTVNENPLEIDEVVW</sequence>
<dbReference type="EMBL" id="FNPG01000023">
    <property type="protein sequence ID" value="SDY57814.1"/>
    <property type="molecule type" value="Genomic_DNA"/>
</dbReference>
<dbReference type="GO" id="GO:0005524">
    <property type="term" value="F:ATP binding"/>
    <property type="evidence" value="ECO:0007669"/>
    <property type="project" value="UniProtKB-KW"/>
</dbReference>
<evidence type="ECO:0000256" key="3">
    <source>
        <dbReference type="ARBA" id="ARBA00022741"/>
    </source>
</evidence>
<dbReference type="OrthoDB" id="9802264at2"/>
<evidence type="ECO:0000256" key="2">
    <source>
        <dbReference type="ARBA" id="ARBA00022448"/>
    </source>
</evidence>
<dbReference type="CDD" id="cd03255">
    <property type="entry name" value="ABC_MJ0796_LolCDE_FtsE"/>
    <property type="match status" value="1"/>
</dbReference>
<dbReference type="Proteomes" id="UP000183918">
    <property type="component" value="Unassembled WGS sequence"/>
</dbReference>
<keyword evidence="4 6" id="KW-0067">ATP-binding</keyword>
<dbReference type="FunFam" id="3.40.50.300:FF:000032">
    <property type="entry name" value="Export ABC transporter ATP-binding protein"/>
    <property type="match status" value="1"/>
</dbReference>
<organism evidence="6 7">
    <name type="scientific">Lachnobacterium bovis DSM 14045</name>
    <dbReference type="NCBI Taxonomy" id="1122142"/>
    <lineage>
        <taxon>Bacteria</taxon>
        <taxon>Bacillati</taxon>
        <taxon>Bacillota</taxon>
        <taxon>Clostridia</taxon>
        <taxon>Lachnospirales</taxon>
        <taxon>Lachnospiraceae</taxon>
        <taxon>Lachnobacterium</taxon>
    </lineage>
</organism>
<evidence type="ECO:0000259" key="5">
    <source>
        <dbReference type="PROSITE" id="PS50893"/>
    </source>
</evidence>
<keyword evidence="7" id="KW-1185">Reference proteome</keyword>
<accession>A0A1H3L1M4</accession>
<dbReference type="STRING" id="1122142.SAMN02910414_01867"/>
<dbReference type="InterPro" id="IPR017871">
    <property type="entry name" value="ABC_transporter-like_CS"/>
</dbReference>
<keyword evidence="2" id="KW-0813">Transport</keyword>
<evidence type="ECO:0000313" key="6">
    <source>
        <dbReference type="EMBL" id="SDY57814.1"/>
    </source>
</evidence>
<dbReference type="GO" id="GO:0016887">
    <property type="term" value="F:ATP hydrolysis activity"/>
    <property type="evidence" value="ECO:0007669"/>
    <property type="project" value="InterPro"/>
</dbReference>
<reference evidence="6 7" key="1">
    <citation type="submission" date="2016-10" db="EMBL/GenBank/DDBJ databases">
        <authorList>
            <person name="de Groot N.N."/>
        </authorList>
    </citation>
    <scope>NUCLEOTIDE SEQUENCE [LARGE SCALE GENOMIC DNA]</scope>
    <source>
        <strain evidence="6 7">DSM 14045</strain>
    </source>
</reference>
<evidence type="ECO:0000256" key="4">
    <source>
        <dbReference type="ARBA" id="ARBA00022840"/>
    </source>
</evidence>
<dbReference type="GO" id="GO:0022857">
    <property type="term" value="F:transmembrane transporter activity"/>
    <property type="evidence" value="ECO:0007669"/>
    <property type="project" value="UniProtKB-ARBA"/>
</dbReference>
<dbReference type="GO" id="GO:0098796">
    <property type="term" value="C:membrane protein complex"/>
    <property type="evidence" value="ECO:0007669"/>
    <property type="project" value="UniProtKB-ARBA"/>
</dbReference>
<dbReference type="PROSITE" id="PS50893">
    <property type="entry name" value="ABC_TRANSPORTER_2"/>
    <property type="match status" value="1"/>
</dbReference>
<comment type="similarity">
    <text evidence="1">Belongs to the ABC transporter superfamily.</text>
</comment>
<dbReference type="PANTHER" id="PTHR42798:SF2">
    <property type="entry name" value="ABC TRANSPORTER ATP-BINDING PROTEIN MG467-RELATED"/>
    <property type="match status" value="1"/>
</dbReference>
<keyword evidence="3" id="KW-0547">Nucleotide-binding</keyword>
<protein>
    <submittedName>
        <fullName evidence="6">Putative ABC transport system ATP-binding protein</fullName>
    </submittedName>
</protein>
<dbReference type="InterPro" id="IPR003593">
    <property type="entry name" value="AAA+_ATPase"/>
</dbReference>
<dbReference type="RefSeq" id="WP_074718350.1">
    <property type="nucleotide sequence ID" value="NZ_FNPG01000023.1"/>
</dbReference>
<dbReference type="PANTHER" id="PTHR42798">
    <property type="entry name" value="LIPOPROTEIN-RELEASING SYSTEM ATP-BINDING PROTEIN LOLD"/>
    <property type="match status" value="1"/>
</dbReference>
<dbReference type="AlphaFoldDB" id="A0A1H3L1M4"/>
<dbReference type="SMART" id="SM00382">
    <property type="entry name" value="AAA"/>
    <property type="match status" value="1"/>
</dbReference>
<dbReference type="InterPro" id="IPR017911">
    <property type="entry name" value="MacB-like_ATP-bd"/>
</dbReference>
<dbReference type="Pfam" id="PF00005">
    <property type="entry name" value="ABC_tran"/>
    <property type="match status" value="1"/>
</dbReference>